<keyword evidence="3 6" id="KW-0479">Metal-binding</keyword>
<comment type="cofactor">
    <cofactor evidence="1 6">
        <name>Mg(2+)</name>
        <dbReference type="ChEBI" id="CHEBI:18420"/>
    </cofactor>
</comment>
<evidence type="ECO:0000256" key="6">
    <source>
        <dbReference type="RuleBase" id="RU366034"/>
    </source>
</evidence>
<dbReference type="InterPro" id="IPR034686">
    <property type="entry name" value="Terpene_cyclase-like_2"/>
</dbReference>
<evidence type="ECO:0000256" key="4">
    <source>
        <dbReference type="ARBA" id="ARBA00022842"/>
    </source>
</evidence>
<dbReference type="Proteomes" id="UP001219525">
    <property type="component" value="Unassembled WGS sequence"/>
</dbReference>
<evidence type="ECO:0000313" key="8">
    <source>
        <dbReference type="Proteomes" id="UP001219525"/>
    </source>
</evidence>
<sequence length="344" mass="39225">MNSATSFVLPDLVSHCAYQHIYHRDGDVVAQESVDWLDSSCPDLSPKQRKALRGLKAGELTAYCYHTAPTDRLRVISDFMNYLFHLDNISDGMMTRDTEVLSDVVMNALWFNKVYRPTETAGKVQPSEELNAGKLARDFWARAIPGAGPGTQARFKETFELFFEAVNIQTKQRDTGCIPDLESYIALRRDTSGCKLCWALIEYGLDIDLPDFVAEHPIIMALNQSTNDLVTWSNDIFSYNVEQSRGDTHNMIAILIQNYDHTLQNAIDYVGELCRLTIDAFQRDRKSLPSWGPEIDDMVRRYVQGLEAWIVGSLHWSFMTERYFGKFGAEVKKNRFVALLPLRA</sequence>
<evidence type="ECO:0000256" key="5">
    <source>
        <dbReference type="ARBA" id="ARBA00023239"/>
    </source>
</evidence>
<comment type="caution">
    <text evidence="7">The sequence shown here is derived from an EMBL/GenBank/DDBJ whole genome shotgun (WGS) entry which is preliminary data.</text>
</comment>
<gene>
    <name evidence="7" type="ORF">GGX14DRAFT_552829</name>
</gene>
<comment type="similarity">
    <text evidence="2 6">Belongs to the terpene synthase family.</text>
</comment>
<dbReference type="SUPFAM" id="SSF48576">
    <property type="entry name" value="Terpenoid synthases"/>
    <property type="match status" value="1"/>
</dbReference>
<name>A0AAD6USJ9_9AGAR</name>
<dbReference type="SFLD" id="SFLDS00005">
    <property type="entry name" value="Isoprenoid_Synthase_Type_I"/>
    <property type="match status" value="1"/>
</dbReference>
<protein>
    <recommendedName>
        <fullName evidence="6">Terpene synthase</fullName>
        <ecNumber evidence="6">4.2.3.-</ecNumber>
    </recommendedName>
</protein>
<evidence type="ECO:0000256" key="2">
    <source>
        <dbReference type="ARBA" id="ARBA00006333"/>
    </source>
</evidence>
<dbReference type="Gene3D" id="1.10.600.10">
    <property type="entry name" value="Farnesyl Diphosphate Synthase"/>
    <property type="match status" value="1"/>
</dbReference>
<dbReference type="AlphaFoldDB" id="A0AAD6USJ9"/>
<keyword evidence="8" id="KW-1185">Reference proteome</keyword>
<evidence type="ECO:0000256" key="3">
    <source>
        <dbReference type="ARBA" id="ARBA00022723"/>
    </source>
</evidence>
<dbReference type="PANTHER" id="PTHR35201:SF4">
    <property type="entry name" value="BETA-PINACENE SYNTHASE-RELATED"/>
    <property type="match status" value="1"/>
</dbReference>
<dbReference type="Pfam" id="PF19086">
    <property type="entry name" value="Terpene_syn_C_2"/>
    <property type="match status" value="1"/>
</dbReference>
<dbReference type="EC" id="4.2.3.-" evidence="6"/>
<dbReference type="SFLD" id="SFLDG01020">
    <property type="entry name" value="Terpene_Cyclase_Like_2"/>
    <property type="match status" value="1"/>
</dbReference>
<reference evidence="7" key="1">
    <citation type="submission" date="2023-03" db="EMBL/GenBank/DDBJ databases">
        <title>Massive genome expansion in bonnet fungi (Mycena s.s.) driven by repeated elements and novel gene families across ecological guilds.</title>
        <authorList>
            <consortium name="Lawrence Berkeley National Laboratory"/>
            <person name="Harder C.B."/>
            <person name="Miyauchi S."/>
            <person name="Viragh M."/>
            <person name="Kuo A."/>
            <person name="Thoen E."/>
            <person name="Andreopoulos B."/>
            <person name="Lu D."/>
            <person name="Skrede I."/>
            <person name="Drula E."/>
            <person name="Henrissat B."/>
            <person name="Morin E."/>
            <person name="Kohler A."/>
            <person name="Barry K."/>
            <person name="LaButti K."/>
            <person name="Morin E."/>
            <person name="Salamov A."/>
            <person name="Lipzen A."/>
            <person name="Mereny Z."/>
            <person name="Hegedus B."/>
            <person name="Baldrian P."/>
            <person name="Stursova M."/>
            <person name="Weitz H."/>
            <person name="Taylor A."/>
            <person name="Grigoriev I.V."/>
            <person name="Nagy L.G."/>
            <person name="Martin F."/>
            <person name="Kauserud H."/>
        </authorList>
    </citation>
    <scope>NUCLEOTIDE SEQUENCE</scope>
    <source>
        <strain evidence="7">9144</strain>
    </source>
</reference>
<accession>A0AAD6USJ9</accession>
<dbReference type="GO" id="GO:0046872">
    <property type="term" value="F:metal ion binding"/>
    <property type="evidence" value="ECO:0007669"/>
    <property type="project" value="UniProtKB-KW"/>
</dbReference>
<organism evidence="7 8">
    <name type="scientific">Mycena pura</name>
    <dbReference type="NCBI Taxonomy" id="153505"/>
    <lineage>
        <taxon>Eukaryota</taxon>
        <taxon>Fungi</taxon>
        <taxon>Dikarya</taxon>
        <taxon>Basidiomycota</taxon>
        <taxon>Agaricomycotina</taxon>
        <taxon>Agaricomycetes</taxon>
        <taxon>Agaricomycetidae</taxon>
        <taxon>Agaricales</taxon>
        <taxon>Marasmiineae</taxon>
        <taxon>Mycenaceae</taxon>
        <taxon>Mycena</taxon>
    </lineage>
</organism>
<dbReference type="EMBL" id="JARJCW010000104">
    <property type="protein sequence ID" value="KAJ7193852.1"/>
    <property type="molecule type" value="Genomic_DNA"/>
</dbReference>
<proteinExistence type="inferred from homology"/>
<keyword evidence="5 6" id="KW-0456">Lyase</keyword>
<dbReference type="PANTHER" id="PTHR35201">
    <property type="entry name" value="TERPENE SYNTHASE"/>
    <property type="match status" value="1"/>
</dbReference>
<dbReference type="InterPro" id="IPR008949">
    <property type="entry name" value="Isoprenoid_synthase_dom_sf"/>
</dbReference>
<keyword evidence="4 6" id="KW-0460">Magnesium</keyword>
<dbReference type="GO" id="GO:0010333">
    <property type="term" value="F:terpene synthase activity"/>
    <property type="evidence" value="ECO:0007669"/>
    <property type="project" value="InterPro"/>
</dbReference>
<evidence type="ECO:0000256" key="1">
    <source>
        <dbReference type="ARBA" id="ARBA00001946"/>
    </source>
</evidence>
<evidence type="ECO:0000313" key="7">
    <source>
        <dbReference type="EMBL" id="KAJ7193852.1"/>
    </source>
</evidence>
<dbReference type="GO" id="GO:0008299">
    <property type="term" value="P:isoprenoid biosynthetic process"/>
    <property type="evidence" value="ECO:0007669"/>
    <property type="project" value="UniProtKB-ARBA"/>
</dbReference>